<evidence type="ECO:0000313" key="2">
    <source>
        <dbReference type="EMBL" id="MDQ2089764.1"/>
    </source>
</evidence>
<dbReference type="Proteomes" id="UP001226762">
    <property type="component" value="Unassembled WGS sequence"/>
</dbReference>
<keyword evidence="1" id="KW-0472">Membrane</keyword>
<organism evidence="2 3">
    <name type="scientific">Marimonas arenosa</name>
    <dbReference type="NCBI Taxonomy" id="1795305"/>
    <lineage>
        <taxon>Bacteria</taxon>
        <taxon>Pseudomonadati</taxon>
        <taxon>Pseudomonadota</taxon>
        <taxon>Alphaproteobacteria</taxon>
        <taxon>Rhodobacterales</taxon>
        <taxon>Paracoccaceae</taxon>
        <taxon>Marimonas</taxon>
    </lineage>
</organism>
<accession>A0AAE4B4V7</accession>
<evidence type="ECO:0000313" key="3">
    <source>
        <dbReference type="Proteomes" id="UP001226762"/>
    </source>
</evidence>
<feature type="transmembrane region" description="Helical" evidence="1">
    <location>
        <begin position="28"/>
        <end position="46"/>
    </location>
</feature>
<feature type="transmembrane region" description="Helical" evidence="1">
    <location>
        <begin position="111"/>
        <end position="133"/>
    </location>
</feature>
<dbReference type="EMBL" id="JANHAX010000002">
    <property type="protein sequence ID" value="MDQ2089764.1"/>
    <property type="molecule type" value="Genomic_DNA"/>
</dbReference>
<name>A0AAE4B4V7_9RHOB</name>
<proteinExistence type="predicted"/>
<gene>
    <name evidence="2" type="ORF">NO357_07625</name>
</gene>
<feature type="transmembrane region" description="Helical" evidence="1">
    <location>
        <begin position="84"/>
        <end position="105"/>
    </location>
</feature>
<protein>
    <submittedName>
        <fullName evidence="2">Uncharacterized protein</fullName>
    </submittedName>
</protein>
<comment type="caution">
    <text evidence="2">The sequence shown here is derived from an EMBL/GenBank/DDBJ whole genome shotgun (WGS) entry which is preliminary data.</text>
</comment>
<keyword evidence="3" id="KW-1185">Reference proteome</keyword>
<reference evidence="2" key="1">
    <citation type="submission" date="2022-07" db="EMBL/GenBank/DDBJ databases">
        <authorList>
            <person name="Otstavnykh N."/>
            <person name="Isaeva M."/>
            <person name="Bystritskaya E."/>
        </authorList>
    </citation>
    <scope>NUCLEOTIDE SEQUENCE</scope>
    <source>
        <strain evidence="2">KCTC 52189</strain>
    </source>
</reference>
<reference evidence="2" key="2">
    <citation type="submission" date="2023-02" db="EMBL/GenBank/DDBJ databases">
        <title>'Rhodoalgimonas zhirmunskyi' gen. nov., isolated from a red alga.</title>
        <authorList>
            <person name="Nedashkovskaya O.I."/>
            <person name="Otstavnykh N.Y."/>
            <person name="Bystritskaya E.P."/>
            <person name="Balabanova L.A."/>
            <person name="Isaeva M.P."/>
        </authorList>
    </citation>
    <scope>NUCLEOTIDE SEQUENCE</scope>
    <source>
        <strain evidence="2">KCTC 52189</strain>
    </source>
</reference>
<feature type="transmembrane region" description="Helical" evidence="1">
    <location>
        <begin position="52"/>
        <end position="77"/>
    </location>
</feature>
<keyword evidence="1" id="KW-1133">Transmembrane helix</keyword>
<sequence length="335" mass="36599">MIEQTRKKTHWPRNLGDVAYRIGLLRRVILMCVYTVALGLVVGVAVHGGGLYFSSLIGLVLVIGVTVAVSALHAVAFPSGTMDALALSITAAIWIICLPFLTPYFDGRSPLPGLVLVVLGPVLTWLAVAWLLVQLVQALPRGKKTIRISRTVPVSAEALGEHLLDQPNRRTATRRTGPVDRHGFFPVWYGFAHPNEATGFEASDDRVVWDRSPDIYVKLLEEGPLFQVSHAFEAGKAGLNGGGARWSVVARTQIEPITDSRCRLTSEERYHGWEASTSVMAWLNDYERDQFREIVDAVNGVPSPAVRRLPQVTLMSVIASKIAQIADAPSGGETF</sequence>
<dbReference type="AlphaFoldDB" id="A0AAE4B4V7"/>
<dbReference type="RefSeq" id="WP_306735033.1">
    <property type="nucleotide sequence ID" value="NZ_JANHAX010000002.1"/>
</dbReference>
<evidence type="ECO:0000256" key="1">
    <source>
        <dbReference type="SAM" id="Phobius"/>
    </source>
</evidence>
<keyword evidence="1" id="KW-0812">Transmembrane</keyword>